<name>B9G0M8_ORYSJ</name>
<organism evidence="6">
    <name type="scientific">Oryza sativa subsp. japonica</name>
    <name type="common">Rice</name>
    <dbReference type="NCBI Taxonomy" id="39947"/>
    <lineage>
        <taxon>Eukaryota</taxon>
        <taxon>Viridiplantae</taxon>
        <taxon>Streptophyta</taxon>
        <taxon>Embryophyta</taxon>
        <taxon>Tracheophyta</taxon>
        <taxon>Spermatophyta</taxon>
        <taxon>Magnoliopsida</taxon>
        <taxon>Liliopsida</taxon>
        <taxon>Poales</taxon>
        <taxon>Poaceae</taxon>
        <taxon>BOP clade</taxon>
        <taxon>Oryzoideae</taxon>
        <taxon>Oryzeae</taxon>
        <taxon>Oryzinae</taxon>
        <taxon>Oryza</taxon>
        <taxon>Oryza sativa</taxon>
    </lineage>
</organism>
<evidence type="ECO:0000256" key="2">
    <source>
        <dbReference type="ARBA" id="ARBA00023242"/>
    </source>
</evidence>
<feature type="region of interest" description="Disordered" evidence="3">
    <location>
        <begin position="121"/>
        <end position="141"/>
    </location>
</feature>
<dbReference type="PANTHER" id="PTHR34223:SF81">
    <property type="entry name" value="OS08G0281600 PROTEIN"/>
    <property type="match status" value="1"/>
</dbReference>
<accession>B9G0M8</accession>
<dbReference type="CDD" id="cd22160">
    <property type="entry name" value="F-box_AtFBL13-like"/>
    <property type="match status" value="1"/>
</dbReference>
<evidence type="ECO:0000259" key="4">
    <source>
        <dbReference type="Pfam" id="PF00646"/>
    </source>
</evidence>
<feature type="domain" description="F-box" evidence="4">
    <location>
        <begin position="142"/>
        <end position="169"/>
    </location>
</feature>
<feature type="compositionally biased region" description="Basic and acidic residues" evidence="3">
    <location>
        <begin position="129"/>
        <end position="141"/>
    </location>
</feature>
<dbReference type="Gene3D" id="3.80.10.10">
    <property type="entry name" value="Ribonuclease Inhibitor"/>
    <property type="match status" value="1"/>
</dbReference>
<reference evidence="6" key="1">
    <citation type="journal article" date="2005" name="PLoS Biol.">
        <title>The genomes of Oryza sativa: a history of duplications.</title>
        <authorList>
            <person name="Yu J."/>
            <person name="Wang J."/>
            <person name="Lin W."/>
            <person name="Li S."/>
            <person name="Li H."/>
            <person name="Zhou J."/>
            <person name="Ni P."/>
            <person name="Dong W."/>
            <person name="Hu S."/>
            <person name="Zeng C."/>
            <person name="Zhang J."/>
            <person name="Zhang Y."/>
            <person name="Li R."/>
            <person name="Xu Z."/>
            <person name="Li S."/>
            <person name="Li X."/>
            <person name="Zheng H."/>
            <person name="Cong L."/>
            <person name="Lin L."/>
            <person name="Yin J."/>
            <person name="Geng J."/>
            <person name="Li G."/>
            <person name="Shi J."/>
            <person name="Liu J."/>
            <person name="Lv H."/>
            <person name="Li J."/>
            <person name="Wang J."/>
            <person name="Deng Y."/>
            <person name="Ran L."/>
            <person name="Shi X."/>
            <person name="Wang X."/>
            <person name="Wu Q."/>
            <person name="Li C."/>
            <person name="Ren X."/>
            <person name="Wang J."/>
            <person name="Wang X."/>
            <person name="Li D."/>
            <person name="Liu D."/>
            <person name="Zhang X."/>
            <person name="Ji Z."/>
            <person name="Zhao W."/>
            <person name="Sun Y."/>
            <person name="Zhang Z."/>
            <person name="Bao J."/>
            <person name="Han Y."/>
            <person name="Dong L."/>
            <person name="Ji J."/>
            <person name="Chen P."/>
            <person name="Wu S."/>
            <person name="Liu J."/>
            <person name="Xiao Y."/>
            <person name="Bu D."/>
            <person name="Tan J."/>
            <person name="Yang L."/>
            <person name="Ye C."/>
            <person name="Zhang J."/>
            <person name="Xu J."/>
            <person name="Zhou Y."/>
            <person name="Yu Y."/>
            <person name="Zhang B."/>
            <person name="Zhuang S."/>
            <person name="Wei H."/>
            <person name="Liu B."/>
            <person name="Lei M."/>
            <person name="Yu H."/>
            <person name="Li Y."/>
            <person name="Xu H."/>
            <person name="Wei S."/>
            <person name="He X."/>
            <person name="Fang L."/>
            <person name="Zhang Z."/>
            <person name="Zhang Y."/>
            <person name="Huang X."/>
            <person name="Su Z."/>
            <person name="Tong W."/>
            <person name="Li J."/>
            <person name="Tong Z."/>
            <person name="Li S."/>
            <person name="Ye J."/>
            <person name="Wang L."/>
            <person name="Fang L."/>
            <person name="Lei T."/>
            <person name="Chen C."/>
            <person name="Chen H."/>
            <person name="Xu Z."/>
            <person name="Li H."/>
            <person name="Huang H."/>
            <person name="Zhang F."/>
            <person name="Xu H."/>
            <person name="Li N."/>
            <person name="Zhao C."/>
            <person name="Li S."/>
            <person name="Dong L."/>
            <person name="Huang Y."/>
            <person name="Li L."/>
            <person name="Xi Y."/>
            <person name="Qi Q."/>
            <person name="Li W."/>
            <person name="Zhang B."/>
            <person name="Hu W."/>
            <person name="Zhang Y."/>
            <person name="Tian X."/>
            <person name="Jiao Y."/>
            <person name="Liang X."/>
            <person name="Jin J."/>
            <person name="Gao L."/>
            <person name="Zheng W."/>
            <person name="Hao B."/>
            <person name="Liu S."/>
            <person name="Wang W."/>
            <person name="Yuan L."/>
            <person name="Cao M."/>
            <person name="McDermott J."/>
            <person name="Samudrala R."/>
            <person name="Wang J."/>
            <person name="Wong G.K."/>
            <person name="Yang H."/>
        </authorList>
    </citation>
    <scope>NUCLEOTIDE SEQUENCE [LARGE SCALE GENOMIC DNA]</scope>
</reference>
<dbReference type="InterPro" id="IPR053197">
    <property type="entry name" value="F-box_SCFL_complex_component"/>
</dbReference>
<dbReference type="InterPro" id="IPR036047">
    <property type="entry name" value="F-box-like_dom_sf"/>
</dbReference>
<dbReference type="GO" id="GO:0005634">
    <property type="term" value="C:nucleus"/>
    <property type="evidence" value="ECO:0007669"/>
    <property type="project" value="UniProtKB-SubCell"/>
</dbReference>
<dbReference type="KEGG" id="osa:9272662"/>
<dbReference type="Pfam" id="PF00646">
    <property type="entry name" value="F-box"/>
    <property type="match status" value="1"/>
</dbReference>
<dbReference type="PANTHER" id="PTHR34223">
    <property type="entry name" value="OS11G0201299 PROTEIN"/>
    <property type="match status" value="1"/>
</dbReference>
<evidence type="ECO:0000256" key="3">
    <source>
        <dbReference type="SAM" id="MobiDB-lite"/>
    </source>
</evidence>
<dbReference type="Pfam" id="PF16987">
    <property type="entry name" value="KIX_2"/>
    <property type="match status" value="1"/>
</dbReference>
<comment type="subcellular location">
    <subcellularLocation>
        <location evidence="1">Nucleus</location>
    </subcellularLocation>
</comment>
<reference evidence="6" key="2">
    <citation type="submission" date="2008-12" db="EMBL/GenBank/DDBJ databases">
        <title>Improved gene annotation of the rice (Oryza sativa) genomes.</title>
        <authorList>
            <person name="Wang J."/>
            <person name="Li R."/>
            <person name="Fan W."/>
            <person name="Huang Q."/>
            <person name="Zhang J."/>
            <person name="Zhou Y."/>
            <person name="Hu Y."/>
            <person name="Zi S."/>
            <person name="Li J."/>
            <person name="Ni P."/>
            <person name="Zheng H."/>
            <person name="Zhang Y."/>
            <person name="Zhao M."/>
            <person name="Hao Q."/>
            <person name="McDermott J."/>
            <person name="Samudrala R."/>
            <person name="Kristiansen K."/>
            <person name="Wong G.K.-S."/>
        </authorList>
    </citation>
    <scope>NUCLEOTIDE SEQUENCE</scope>
</reference>
<keyword evidence="2" id="KW-0539">Nucleus</keyword>
<feature type="domain" description="Mediator complex subunit 15 KIX" evidence="5">
    <location>
        <begin position="11"/>
        <end position="75"/>
    </location>
</feature>
<protein>
    <submittedName>
        <fullName evidence="6">Uncharacterized protein</fullName>
    </submittedName>
</protein>
<dbReference type="Proteomes" id="UP000007752">
    <property type="component" value="Chromosome 8"/>
</dbReference>
<sequence>MDELGIIEEGVDWRTRLGQDIRDRVKRDILFSLQMKLQTTTSTTLIDLQKVAARIEERIYKIAIDFGDYLRRISLIKGDLDDSYPLMLNNFLHIHQQASTSSFFLLHQKNKQGQIIQAEGNVQGTSSSSHKEPSHPHGKDRISELPNDLIHHIMSFLSMKEAVRTSVLSHWWVNKWTCLQSIKLDINWFRLDREKFRSSIDKLLLSRDHLDASMDTFQLDSFAVDRAGSWINHAIKHNAKVVKFSEYPSWEPFYLDPELVEFSSRYLKTLELTNAALNEMVFDRLNNACPVLENLVLKECLMEVQHISSSSLQNLDLIGCSLLYNVSICTPSLVSLCIKGQQTGSFSFTNSYLTFTTITLVDASDVTSIELTATDRQFTFMEQQGSRPMFRNLRTLRLGEWCMADNFLPLRQYVNHSPVLRKVFLKLSLVDWWSELTTNQLMALVEISSGGSVSIDFY</sequence>
<dbReference type="InterPro" id="IPR053781">
    <property type="entry name" value="F-box_AtFBL13-like"/>
</dbReference>
<dbReference type="InterPro" id="IPR001810">
    <property type="entry name" value="F-box_dom"/>
</dbReference>
<dbReference type="InterPro" id="IPR036546">
    <property type="entry name" value="MED15_KIX"/>
</dbReference>
<dbReference type="HOGENOM" id="CLU_003068_6_1_1"/>
<dbReference type="EMBL" id="CM000145">
    <property type="protein sequence ID" value="EEE68595.1"/>
    <property type="molecule type" value="Genomic_DNA"/>
</dbReference>
<evidence type="ECO:0000256" key="1">
    <source>
        <dbReference type="ARBA" id="ARBA00004123"/>
    </source>
</evidence>
<proteinExistence type="predicted"/>
<gene>
    <name evidence="6" type="ORF">OsJ_27122</name>
</gene>
<evidence type="ECO:0000259" key="5">
    <source>
        <dbReference type="Pfam" id="PF16987"/>
    </source>
</evidence>
<dbReference type="SUPFAM" id="SSF81383">
    <property type="entry name" value="F-box domain"/>
    <property type="match status" value="1"/>
</dbReference>
<dbReference type="InterPro" id="IPR032675">
    <property type="entry name" value="LRR_dom_sf"/>
</dbReference>
<dbReference type="AlphaFoldDB" id="B9G0M8"/>
<evidence type="ECO:0000313" key="6">
    <source>
        <dbReference type="EMBL" id="EEE68595.1"/>
    </source>
</evidence>
<dbReference type="Gene3D" id="1.20.1280.50">
    <property type="match status" value="1"/>
</dbReference>
<dbReference type="OrthoDB" id="609338at2759"/>